<dbReference type="GO" id="GO:0005634">
    <property type="term" value="C:nucleus"/>
    <property type="evidence" value="ECO:0007669"/>
    <property type="project" value="TreeGrafter"/>
</dbReference>
<evidence type="ECO:0000256" key="1">
    <source>
        <dbReference type="SAM" id="MobiDB-lite"/>
    </source>
</evidence>
<evidence type="ECO:0000259" key="3">
    <source>
        <dbReference type="Pfam" id="PF23293"/>
    </source>
</evidence>
<organism evidence="4 5">
    <name type="scientific">Corchorus capsularis</name>
    <name type="common">Jute</name>
    <dbReference type="NCBI Taxonomy" id="210143"/>
    <lineage>
        <taxon>Eukaryota</taxon>
        <taxon>Viridiplantae</taxon>
        <taxon>Streptophyta</taxon>
        <taxon>Embryophyta</taxon>
        <taxon>Tracheophyta</taxon>
        <taxon>Spermatophyta</taxon>
        <taxon>Magnoliopsida</taxon>
        <taxon>eudicotyledons</taxon>
        <taxon>Gunneridae</taxon>
        <taxon>Pentapetalae</taxon>
        <taxon>rosids</taxon>
        <taxon>malvids</taxon>
        <taxon>Malvales</taxon>
        <taxon>Malvaceae</taxon>
        <taxon>Grewioideae</taxon>
        <taxon>Apeibeae</taxon>
        <taxon>Corchorus</taxon>
    </lineage>
</organism>
<proteinExistence type="predicted"/>
<dbReference type="EMBL" id="AWWV01010304">
    <property type="protein sequence ID" value="OMO80407.1"/>
    <property type="molecule type" value="Genomic_DNA"/>
</dbReference>
<dbReference type="Pfam" id="PF23292">
    <property type="entry name" value="SAND_ULT1"/>
    <property type="match status" value="1"/>
</dbReference>
<feature type="domain" description="ULTRAPETALA1/2 zinc finger" evidence="3">
    <location>
        <begin position="128"/>
        <end position="226"/>
    </location>
</feature>
<feature type="domain" description="ULTRAPETALA1/2 SAND" evidence="2">
    <location>
        <begin position="14"/>
        <end position="107"/>
    </location>
</feature>
<dbReference type="STRING" id="210143.A0A1R3ICU1"/>
<dbReference type="OMA" id="RMSCNDA"/>
<feature type="region of interest" description="Disordered" evidence="1">
    <location>
        <begin position="177"/>
        <end position="196"/>
    </location>
</feature>
<dbReference type="Pfam" id="PF23293">
    <property type="entry name" value="zf_ULT1"/>
    <property type="match status" value="1"/>
</dbReference>
<dbReference type="OrthoDB" id="660341at2759"/>
<dbReference type="PANTHER" id="PTHR34053:SF2">
    <property type="entry name" value="SAND DOMAIN-CONTAINING PROTEIN"/>
    <property type="match status" value="1"/>
</dbReference>
<name>A0A1R3ICU1_COCAP</name>
<evidence type="ECO:0008006" key="6">
    <source>
        <dbReference type="Google" id="ProtNLM"/>
    </source>
</evidence>
<dbReference type="Gramene" id="OMO80407">
    <property type="protein sequence ID" value="OMO80407"/>
    <property type="gene ID" value="CCACVL1_12980"/>
</dbReference>
<dbReference type="GO" id="GO:0005829">
    <property type="term" value="C:cytosol"/>
    <property type="evidence" value="ECO:0007669"/>
    <property type="project" value="TreeGrafter"/>
</dbReference>
<protein>
    <recommendedName>
        <fullName evidence="6">SAND domain-containing protein</fullName>
    </recommendedName>
</protein>
<gene>
    <name evidence="4" type="ORF">CCACVL1_12980</name>
</gene>
<dbReference type="AlphaFoldDB" id="A0A1R3ICU1"/>
<dbReference type="InterPro" id="IPR020533">
    <property type="entry name" value="Developmental_reg_ULTRAPETALA"/>
</dbReference>
<keyword evidence="5" id="KW-1185">Reference proteome</keyword>
<sequence>MVKNMFAEEDQLKDMEGFKKGSGYFEVKCGCTSKKYGDSVGKLRVYATGKFLISCECRPECEEGKLTPYDFEKHSGKEGTRRWKNHIWVILNSKKVPLAKTAILKYYKHGSNAGMGGSTSRQFKHSFHRDEFITCADCKIERRFRLRTAEECRIYHDASISRRWRCDQFPSQRYKCNSDAERPGRKSHRGCPRTPSCQGCTTCVCFGCLKCRFVDCKCRTCLDYMRNAEP</sequence>
<evidence type="ECO:0000313" key="4">
    <source>
        <dbReference type="EMBL" id="OMO80407.1"/>
    </source>
</evidence>
<dbReference type="PANTHER" id="PTHR34053">
    <property type="entry name" value="PROTEIN ULTRAPETALA 1"/>
    <property type="match status" value="1"/>
</dbReference>
<dbReference type="InterPro" id="IPR057011">
    <property type="entry name" value="ULT1/2_SAND"/>
</dbReference>
<evidence type="ECO:0000259" key="2">
    <source>
        <dbReference type="Pfam" id="PF23292"/>
    </source>
</evidence>
<dbReference type="InterPro" id="IPR057012">
    <property type="entry name" value="ULT1/2_Znf"/>
</dbReference>
<evidence type="ECO:0000313" key="5">
    <source>
        <dbReference type="Proteomes" id="UP000188268"/>
    </source>
</evidence>
<accession>A0A1R3ICU1</accession>
<dbReference type="Proteomes" id="UP000188268">
    <property type="component" value="Unassembled WGS sequence"/>
</dbReference>
<comment type="caution">
    <text evidence="4">The sequence shown here is derived from an EMBL/GenBank/DDBJ whole genome shotgun (WGS) entry which is preliminary data.</text>
</comment>
<reference evidence="4 5" key="1">
    <citation type="submission" date="2013-09" db="EMBL/GenBank/DDBJ databases">
        <title>Corchorus capsularis genome sequencing.</title>
        <authorList>
            <person name="Alam M."/>
            <person name="Haque M.S."/>
            <person name="Islam M.S."/>
            <person name="Emdad E.M."/>
            <person name="Islam M.M."/>
            <person name="Ahmed B."/>
            <person name="Halim A."/>
            <person name="Hossen Q.M.M."/>
            <person name="Hossain M.Z."/>
            <person name="Ahmed R."/>
            <person name="Khan M.M."/>
            <person name="Islam R."/>
            <person name="Rashid M.M."/>
            <person name="Khan S.A."/>
            <person name="Rahman M.S."/>
            <person name="Alam M."/>
        </authorList>
    </citation>
    <scope>NUCLEOTIDE SEQUENCE [LARGE SCALE GENOMIC DNA]</scope>
    <source>
        <strain evidence="5">cv. CVL-1</strain>
        <tissue evidence="4">Whole seedling</tissue>
    </source>
</reference>